<dbReference type="Proteomes" id="UP000028701">
    <property type="component" value="Unassembled WGS sequence"/>
</dbReference>
<organism evidence="1 2">
    <name type="scientific">Agrobacterium rubi TR3 = NBRC 13261</name>
    <dbReference type="NCBI Taxonomy" id="1368415"/>
    <lineage>
        <taxon>Bacteria</taxon>
        <taxon>Pseudomonadati</taxon>
        <taxon>Pseudomonadota</taxon>
        <taxon>Alphaproteobacteria</taxon>
        <taxon>Hyphomicrobiales</taxon>
        <taxon>Rhizobiaceae</taxon>
        <taxon>Rhizobium/Agrobacterium group</taxon>
        <taxon>Agrobacterium</taxon>
    </lineage>
</organism>
<comment type="caution">
    <text evidence="1">The sequence shown here is derived from an EMBL/GenBank/DDBJ whole genome shotgun (WGS) entry which is preliminary data.</text>
</comment>
<dbReference type="RefSeq" id="WP_131367782.1">
    <property type="nucleotide sequence ID" value="NZ_BBJU01000010.1"/>
</dbReference>
<dbReference type="OrthoDB" id="8466181at2"/>
<name>A0A081CUE8_9HYPH</name>
<accession>A0A081CUE8</accession>
<sequence length="118" mass="13698">MTHADRRRLGTVHVTPHVSPVFFPRRSREAFANLLESGNADRFQVGDQIEFTKPDGNRYWVTIFAIDPDGKVEAAFWDGLPNFFETTLDALEGLRIIGFDRVSVEQLAEWRRWPTRQH</sequence>
<evidence type="ECO:0000313" key="1">
    <source>
        <dbReference type="EMBL" id="GAK70294.1"/>
    </source>
</evidence>
<dbReference type="AlphaFoldDB" id="A0A081CUE8"/>
<reference evidence="1 2" key="1">
    <citation type="submission" date="2014-08" db="EMBL/GenBank/DDBJ databases">
        <title>Whole genome shotgun sequence of Rhizobium rubi NBRC 13261.</title>
        <authorList>
            <person name="Katano-Makiyama Y."/>
            <person name="Hosoyama A."/>
            <person name="Hashimoto M."/>
            <person name="Hosoyama Y."/>
            <person name="Noguchi M."/>
            <person name="Tsuchikane K."/>
            <person name="Uohara A."/>
            <person name="Ohji S."/>
            <person name="Ichikawa N."/>
            <person name="Kimura A."/>
            <person name="Yamazoe A."/>
            <person name="Fujita N."/>
        </authorList>
    </citation>
    <scope>NUCLEOTIDE SEQUENCE [LARGE SCALE GENOMIC DNA]</scope>
    <source>
        <strain evidence="1 2">NBRC 13261</strain>
    </source>
</reference>
<protein>
    <submittedName>
        <fullName evidence="1">Uncharacterized protein</fullName>
    </submittedName>
</protein>
<evidence type="ECO:0000313" key="2">
    <source>
        <dbReference type="Proteomes" id="UP000028701"/>
    </source>
</evidence>
<dbReference type="EMBL" id="BBJU01000010">
    <property type="protein sequence ID" value="GAK70294.1"/>
    <property type="molecule type" value="Genomic_DNA"/>
</dbReference>
<gene>
    <name evidence="1" type="ORF">RRU01S_10_01330</name>
</gene>
<proteinExistence type="predicted"/>